<protein>
    <submittedName>
        <fullName evidence="2">Potassium transporter KefB</fullName>
    </submittedName>
</protein>
<proteinExistence type="predicted"/>
<evidence type="ECO:0000313" key="2">
    <source>
        <dbReference type="EMBL" id="MBD1363346.1"/>
    </source>
</evidence>
<organism evidence="2 3">
    <name type="scientific">Mucilaginibacter pankratovii</name>
    <dbReference type="NCBI Taxonomy" id="2772110"/>
    <lineage>
        <taxon>Bacteria</taxon>
        <taxon>Pseudomonadati</taxon>
        <taxon>Bacteroidota</taxon>
        <taxon>Sphingobacteriia</taxon>
        <taxon>Sphingobacteriales</taxon>
        <taxon>Sphingobacteriaceae</taxon>
        <taxon>Mucilaginibacter</taxon>
    </lineage>
</organism>
<keyword evidence="1" id="KW-0472">Membrane</keyword>
<feature type="transmembrane region" description="Helical" evidence="1">
    <location>
        <begin position="64"/>
        <end position="91"/>
    </location>
</feature>
<keyword evidence="1" id="KW-1133">Transmembrane helix</keyword>
<comment type="caution">
    <text evidence="2">The sequence shown here is derived from an EMBL/GenBank/DDBJ whole genome shotgun (WGS) entry which is preliminary data.</text>
</comment>
<sequence>MLIGAGVGLIIISIFLIGVNHPRPEWGQYWMIRPLVIVPLAGAAGGVFYYIMDFLRYRGGWRTALAYVVSVIGIIIGLWMGIVLGLVGTLWH</sequence>
<name>A0ABR7WLZ9_9SPHI</name>
<gene>
    <name evidence="2" type="ORF">IDJ77_05930</name>
</gene>
<dbReference type="Proteomes" id="UP000606600">
    <property type="component" value="Unassembled WGS sequence"/>
</dbReference>
<keyword evidence="1" id="KW-0812">Transmembrane</keyword>
<accession>A0ABR7WLZ9</accession>
<evidence type="ECO:0000256" key="1">
    <source>
        <dbReference type="SAM" id="Phobius"/>
    </source>
</evidence>
<feature type="transmembrane region" description="Helical" evidence="1">
    <location>
        <begin position="32"/>
        <end position="52"/>
    </location>
</feature>
<evidence type="ECO:0000313" key="3">
    <source>
        <dbReference type="Proteomes" id="UP000606600"/>
    </source>
</evidence>
<reference evidence="2 3" key="1">
    <citation type="submission" date="2020-09" db="EMBL/GenBank/DDBJ databases">
        <title>Novel species of Mucilaginibacter isolated from a glacier on the Tibetan Plateau.</title>
        <authorList>
            <person name="Liu Q."/>
            <person name="Xin Y.-H."/>
        </authorList>
    </citation>
    <scope>NUCLEOTIDE SEQUENCE [LARGE SCALE GENOMIC DNA]</scope>
    <source>
        <strain evidence="2 3">ZT4R22</strain>
    </source>
</reference>
<keyword evidence="3" id="KW-1185">Reference proteome</keyword>
<dbReference type="EMBL" id="JACWMY010000003">
    <property type="protein sequence ID" value="MBD1363346.1"/>
    <property type="molecule type" value="Genomic_DNA"/>
</dbReference>